<organism evidence="1 2">
    <name type="scientific">Roseovarius pacificus</name>
    <dbReference type="NCBI Taxonomy" id="337701"/>
    <lineage>
        <taxon>Bacteria</taxon>
        <taxon>Pseudomonadati</taxon>
        <taxon>Pseudomonadota</taxon>
        <taxon>Alphaproteobacteria</taxon>
        <taxon>Rhodobacterales</taxon>
        <taxon>Roseobacteraceae</taxon>
        <taxon>Roseovarius</taxon>
    </lineage>
</organism>
<dbReference type="Proteomes" id="UP000183974">
    <property type="component" value="Unassembled WGS sequence"/>
</dbReference>
<dbReference type="EMBL" id="FRBR01000009">
    <property type="protein sequence ID" value="SHM06973.1"/>
    <property type="molecule type" value="Genomic_DNA"/>
</dbReference>
<dbReference type="OrthoDB" id="7868150at2"/>
<evidence type="ECO:0000313" key="1">
    <source>
        <dbReference type="EMBL" id="SHM06973.1"/>
    </source>
</evidence>
<dbReference type="AlphaFoldDB" id="A0A1M7FSG9"/>
<protein>
    <submittedName>
        <fullName evidence="1">Uncharacterized protein</fullName>
    </submittedName>
</protein>
<dbReference type="STRING" id="337701.SAMN05444398_109108"/>
<proteinExistence type="predicted"/>
<accession>A0A1M7FSG9</accession>
<gene>
    <name evidence="1" type="ORF">SAMN05444398_109108</name>
</gene>
<sequence>METHWIDSPDHQADRKELADLCGRPRTPAEDARLAELKARVRDWAHLNQAAEEFVNGAP</sequence>
<evidence type="ECO:0000313" key="2">
    <source>
        <dbReference type="Proteomes" id="UP000183974"/>
    </source>
</evidence>
<keyword evidence="2" id="KW-1185">Reference proteome</keyword>
<dbReference type="RefSeq" id="WP_073035567.1">
    <property type="nucleotide sequence ID" value="NZ_BMLR01000010.1"/>
</dbReference>
<reference evidence="1 2" key="1">
    <citation type="submission" date="2016-11" db="EMBL/GenBank/DDBJ databases">
        <authorList>
            <person name="Jaros S."/>
            <person name="Januszkiewicz K."/>
            <person name="Wedrychowicz H."/>
        </authorList>
    </citation>
    <scope>NUCLEOTIDE SEQUENCE [LARGE SCALE GENOMIC DNA]</scope>
    <source>
        <strain evidence="1 2">DSM 29589</strain>
    </source>
</reference>
<name>A0A1M7FSG9_9RHOB</name>